<organism evidence="2 3">
    <name type="scientific">Halomonas alkaliantarctica</name>
    <dbReference type="NCBI Taxonomy" id="232346"/>
    <lineage>
        <taxon>Bacteria</taxon>
        <taxon>Pseudomonadati</taxon>
        <taxon>Pseudomonadota</taxon>
        <taxon>Gammaproteobacteria</taxon>
        <taxon>Oceanospirillales</taxon>
        <taxon>Halomonadaceae</taxon>
        <taxon>Halomonas</taxon>
    </lineage>
</organism>
<feature type="region of interest" description="Disordered" evidence="1">
    <location>
        <begin position="45"/>
        <end position="68"/>
    </location>
</feature>
<sequence length="68" mass="7366">MAKQFVVIRGQIEKGKEVLAKRGQPYKPKNKAEEDRLLKAGVIAEAPVSQKAHEPESNPALNQGTGGE</sequence>
<feature type="compositionally biased region" description="Polar residues" evidence="1">
    <location>
        <begin position="59"/>
        <end position="68"/>
    </location>
</feature>
<gene>
    <name evidence="2" type="ORF">QEN58_09715</name>
</gene>
<dbReference type="RefSeq" id="WP_280103494.1">
    <property type="nucleotide sequence ID" value="NZ_CP122961.1"/>
</dbReference>
<evidence type="ECO:0000313" key="3">
    <source>
        <dbReference type="Proteomes" id="UP001179830"/>
    </source>
</evidence>
<protein>
    <recommendedName>
        <fullName evidence="4">Mu-like prophage FluMu N-terminal domain-containing protein</fullName>
    </recommendedName>
</protein>
<accession>A0ABY8LJY1</accession>
<evidence type="ECO:0000313" key="2">
    <source>
        <dbReference type="EMBL" id="WGI23634.1"/>
    </source>
</evidence>
<evidence type="ECO:0008006" key="4">
    <source>
        <dbReference type="Google" id="ProtNLM"/>
    </source>
</evidence>
<proteinExistence type="predicted"/>
<reference evidence="2" key="1">
    <citation type="submission" date="2023-04" db="EMBL/GenBank/DDBJ databases">
        <title>Complete genome sequence of Halomonas alkaliantarctica MSP3 isolated from marine sediment, Jeju Island.</title>
        <authorList>
            <person name="Park S.-J."/>
        </authorList>
    </citation>
    <scope>NUCLEOTIDE SEQUENCE</scope>
    <source>
        <strain evidence="2">MSP3</strain>
    </source>
</reference>
<dbReference type="EMBL" id="CP122961">
    <property type="protein sequence ID" value="WGI23634.1"/>
    <property type="molecule type" value="Genomic_DNA"/>
</dbReference>
<dbReference type="Proteomes" id="UP001179830">
    <property type="component" value="Chromosome"/>
</dbReference>
<keyword evidence="3" id="KW-1185">Reference proteome</keyword>
<evidence type="ECO:0000256" key="1">
    <source>
        <dbReference type="SAM" id="MobiDB-lite"/>
    </source>
</evidence>
<name>A0ABY8LJY1_9GAMM</name>